<feature type="region of interest" description="Disordered" evidence="4">
    <location>
        <begin position="598"/>
        <end position="623"/>
    </location>
</feature>
<dbReference type="Gene3D" id="1.10.10.60">
    <property type="entry name" value="Homeodomain-like"/>
    <property type="match status" value="1"/>
</dbReference>
<dbReference type="OrthoDB" id="3366990at2759"/>
<organism evidence="6 7">
    <name type="scientific">Alectoria fallacina</name>
    <dbReference type="NCBI Taxonomy" id="1903189"/>
    <lineage>
        <taxon>Eukaryota</taxon>
        <taxon>Fungi</taxon>
        <taxon>Dikarya</taxon>
        <taxon>Ascomycota</taxon>
        <taxon>Pezizomycotina</taxon>
        <taxon>Lecanoromycetes</taxon>
        <taxon>OSLEUM clade</taxon>
        <taxon>Lecanoromycetidae</taxon>
        <taxon>Lecanorales</taxon>
        <taxon>Lecanorineae</taxon>
        <taxon>Parmeliaceae</taxon>
        <taxon>Alectoria</taxon>
    </lineage>
</organism>
<evidence type="ECO:0000313" key="6">
    <source>
        <dbReference type="EMBL" id="CAF9932983.1"/>
    </source>
</evidence>
<evidence type="ECO:0000256" key="3">
    <source>
        <dbReference type="ARBA" id="ARBA00023306"/>
    </source>
</evidence>
<dbReference type="GO" id="GO:0010833">
    <property type="term" value="P:telomere maintenance via telomere lengthening"/>
    <property type="evidence" value="ECO:0007669"/>
    <property type="project" value="TreeGrafter"/>
</dbReference>
<evidence type="ECO:0000313" key="7">
    <source>
        <dbReference type="Proteomes" id="UP000664203"/>
    </source>
</evidence>
<feature type="region of interest" description="Disordered" evidence="4">
    <location>
        <begin position="1"/>
        <end position="116"/>
    </location>
</feature>
<keyword evidence="1" id="KW-0238">DNA-binding</keyword>
<dbReference type="GO" id="GO:0003691">
    <property type="term" value="F:double-stranded telomeric DNA binding"/>
    <property type="evidence" value="ECO:0007669"/>
    <property type="project" value="TreeGrafter"/>
</dbReference>
<reference evidence="6" key="1">
    <citation type="submission" date="2021-03" db="EMBL/GenBank/DDBJ databases">
        <authorList>
            <person name="Tagirdzhanova G."/>
        </authorList>
    </citation>
    <scope>NUCLEOTIDE SEQUENCE</scope>
</reference>
<dbReference type="PANTHER" id="PTHR47807">
    <property type="entry name" value="PROTEIN TBF1"/>
    <property type="match status" value="1"/>
</dbReference>
<dbReference type="SUPFAM" id="SSF46689">
    <property type="entry name" value="Homeodomain-like"/>
    <property type="match status" value="1"/>
</dbReference>
<sequence>METIGSRLRKRRRTSPIPNEDSEDSPPPSKRAQPSRGVSTRGKRGQAAVSQQSMPASSRVEPQISVTAASPAPQPSPPVVPLAPAPNIQQPPREAPGSNHHLLSGQGPLQGAHPPDINTVIADIINHGETVESHCATQGYAAMGMVDTESYSQLGASLHLKLQSLPILDNLATQIINTLAKSSYQEILTIATKPSSDPGQAYATLKSLFDHTKKVYSITEPFLNPYELGLVENAHLETIRKANMATFVSSVFGSQDVGFYHLNENFLDTFVADGGRLLKNQAQLLLDLKTQAYISAATTGERSREAILDDLFPRDLGDRLLRRRPGAKQLAPSEAEFVQRAQNRQKALLEEPNTEAGIAALPGKYIWEDFLRDISTYVSKNFEAIAGIAARKTPRPGRGSNFFTVDQSKQQPQSQQHLTPQKQQQVTQQQRHPRQTPQMQGDNPLGELPVPAKIENPHIDPRISGNDDIAERAARAAHVAMQDLGNNEGSLTPQQPLQSVQSSNETRSPGPVPPLVKSDLPQIQYHFEHPLHPNVPAPPPPHWTLTPYDHSQQAQGSTPIQQQWQGQMNMGQLHPSYSDHNLIPYPTQSAPTSVLYERARQAATAKSSPNNRRTGHPSQRRPWTIEEENSLMAGLDRVKGPHWSQILAMFGPGGTINEVLKDRNQVQLKDKARNLKLFFLKSGIEVPYYLQFVTGELKTRAPAQAAKNEAKGKGVTSEDRAHVEGVMALAGGQLPESDQAATDVEDQESALQNGDVIMEDADGGGIGAKTPADFGATNGPEVAAESSDALTDGVGEIVLPKQKIEQRRTQQAQMLPTNGYMNGIDGGSNTPQMHVQTIYKSNLDSSNTDPALLV</sequence>
<name>A0A8H3G4H9_9LECA</name>
<keyword evidence="3" id="KW-0131">Cell cycle</keyword>
<feature type="compositionally biased region" description="Pro residues" evidence="4">
    <location>
        <begin position="72"/>
        <end position="84"/>
    </location>
</feature>
<feature type="region of interest" description="Disordered" evidence="4">
    <location>
        <begin position="392"/>
        <end position="464"/>
    </location>
</feature>
<dbReference type="CDD" id="cd11660">
    <property type="entry name" value="SANT_TRF"/>
    <property type="match status" value="1"/>
</dbReference>
<dbReference type="InterPro" id="IPR009057">
    <property type="entry name" value="Homeodomain-like_sf"/>
</dbReference>
<proteinExistence type="predicted"/>
<feature type="domain" description="Telomere repeat-binding factor dimerisation" evidence="5">
    <location>
        <begin position="162"/>
        <end position="393"/>
    </location>
</feature>
<dbReference type="EMBL" id="CAJPDR010000341">
    <property type="protein sequence ID" value="CAF9932983.1"/>
    <property type="molecule type" value="Genomic_DNA"/>
</dbReference>
<protein>
    <submittedName>
        <fullName evidence="6">TTAGGG repeat binding factor</fullName>
    </submittedName>
</protein>
<dbReference type="GO" id="GO:0042803">
    <property type="term" value="F:protein homodimerization activity"/>
    <property type="evidence" value="ECO:0007669"/>
    <property type="project" value="InterPro"/>
</dbReference>
<dbReference type="InterPro" id="IPR052833">
    <property type="entry name" value="Telomeric_DNA-bd_trans-reg"/>
</dbReference>
<keyword evidence="7" id="KW-1185">Reference proteome</keyword>
<feature type="compositionally biased region" description="Low complexity" evidence="4">
    <location>
        <begin position="404"/>
        <end position="440"/>
    </location>
</feature>
<dbReference type="AlphaFoldDB" id="A0A8H3G4H9"/>
<keyword evidence="2" id="KW-0539">Nucleus</keyword>
<dbReference type="InterPro" id="IPR013867">
    <property type="entry name" value="Telomere_rpt-bd_fac_dimer_dom"/>
</dbReference>
<dbReference type="PANTHER" id="PTHR47807:SF1">
    <property type="entry name" value="PROTEIN TBF1"/>
    <property type="match status" value="1"/>
</dbReference>
<comment type="caution">
    <text evidence="6">The sequence shown here is derived from an EMBL/GenBank/DDBJ whole genome shotgun (WGS) entry which is preliminary data.</text>
</comment>
<evidence type="ECO:0000256" key="1">
    <source>
        <dbReference type="ARBA" id="ARBA00023125"/>
    </source>
</evidence>
<evidence type="ECO:0000256" key="4">
    <source>
        <dbReference type="SAM" id="MobiDB-lite"/>
    </source>
</evidence>
<evidence type="ECO:0000256" key="2">
    <source>
        <dbReference type="ARBA" id="ARBA00023242"/>
    </source>
</evidence>
<feature type="region of interest" description="Disordered" evidence="4">
    <location>
        <begin position="485"/>
        <end position="518"/>
    </location>
</feature>
<feature type="compositionally biased region" description="Polar residues" evidence="4">
    <location>
        <begin position="485"/>
        <end position="507"/>
    </location>
</feature>
<evidence type="ECO:0000259" key="5">
    <source>
        <dbReference type="Pfam" id="PF08558"/>
    </source>
</evidence>
<dbReference type="Proteomes" id="UP000664203">
    <property type="component" value="Unassembled WGS sequence"/>
</dbReference>
<dbReference type="Pfam" id="PF08558">
    <property type="entry name" value="TRF"/>
    <property type="match status" value="1"/>
</dbReference>
<dbReference type="FunFam" id="1.10.10.60:FF:000137">
    <property type="entry name" value="MYB DNA binding protein"/>
    <property type="match status" value="1"/>
</dbReference>
<gene>
    <name evidence="6" type="primary">TBF1</name>
    <name evidence="6" type="ORF">ALECFALPRED_005457</name>
</gene>
<accession>A0A8H3G4H9</accession>